<keyword evidence="1" id="KW-1133">Transmembrane helix</keyword>
<feature type="signal peptide" evidence="2">
    <location>
        <begin position="1"/>
        <end position="20"/>
    </location>
</feature>
<feature type="transmembrane region" description="Helical" evidence="1">
    <location>
        <begin position="799"/>
        <end position="817"/>
    </location>
</feature>
<gene>
    <name evidence="3" type="ORF">SDRG_06032</name>
</gene>
<feature type="transmembrane region" description="Helical" evidence="1">
    <location>
        <begin position="967"/>
        <end position="989"/>
    </location>
</feature>
<sequence>MFLRGGCALLLLATAPVTLTQTNGVSVLVSSGRPFYEAFVLAGEANWITYVMYECQLVFHPDGSMGAAAVIWCIYSLLDVLVPVTVTTTLERNCSSTDYIYTVTCTHGAISIGSLQRLYVLLGIQAAGLLIAVFWQHHRTRVDCRRPITVLFTGVASALLHHELDDIGYILTGLISLQPDRIFFDVKLWVIVRVTQEPVASATVAADPLRFPASPWHARISAVAGFLYVVAAVSSSYSYLQIAKRTLVNDLIWPGFNLSSTHVFLTNCLWGRIAMNQTDGDFMLTDPSINAVGSTVASTTSSPTHFGARMQYSTLMTLVDAVHGLRATDACDTPWIFTPYCYLDFGGAWDMAATATRQARCRHTMATNAAVYLESLLRNVEWDDWVTCWGPSFDSAFGKHLATTRQGQAFLASVSQPRLSVADEVTYWQRYDLESYELQWQNFKVIGLDNTYSIVNALGLSYPFTLQRSQGYFRREFQTTYKLYWSLANDLANLPNQTSLLRASPAFAYANASLEDVYLANATFLTAPLPAGYAVVRAALGPFGAIDAVYVEVPRVVRAAARDIMSAVATHRARSLESQAAYATLDVKFPASLVPAAWLELGFESGGGSLLCPDLPSTSSIATGVLRLFHFETTCTESSTLMQPTLTADCLVVAALLTDLSTSTEVATLCLQMPDAVTECEAALTDVGRWTSTMAPFYVPSQSAAMETLLALNISFMQYGSLNGSLDLYTFPILDPSFRFFGWTLVLEWILGKRDVVTFAGDDGALTLLSDVADYLYEPVQAAELPTVLALYAHATVQYITFVMAGLAAVASLYIVVSRGRVEGLNMLELSPVGGIVWVGRPLLVVRSVSALCLLSTATTLSLHYPSPYLVSFATEASSTLTTCLAASEVTWLVGILNDICLAITREHSIRYITINSLLVWSIAACLSSLQPVEHRATMDFRCVSTALDFQVECSTGSIAIGFLDRVLLLIAVIVACNCVCYGLVRALWPVSASLRRSQSLLLTAGAKYLFTHDGWLLGDVYYMDRASALLSGLLTVSVDGVADGSDDDELWDWQRSTVVVTTNHREVVLPDDGGNELA</sequence>
<name>T0RVU7_SAPDV</name>
<keyword evidence="1" id="KW-0812">Transmembrane</keyword>
<dbReference type="eggNOG" id="ENOG502SD6V">
    <property type="taxonomic scope" value="Eukaryota"/>
</dbReference>
<protein>
    <submittedName>
        <fullName evidence="3">Uncharacterized protein</fullName>
    </submittedName>
</protein>
<keyword evidence="2" id="KW-0732">Signal</keyword>
<organism evidence="3 4">
    <name type="scientific">Saprolegnia diclina (strain VS20)</name>
    <dbReference type="NCBI Taxonomy" id="1156394"/>
    <lineage>
        <taxon>Eukaryota</taxon>
        <taxon>Sar</taxon>
        <taxon>Stramenopiles</taxon>
        <taxon>Oomycota</taxon>
        <taxon>Saprolegniomycetes</taxon>
        <taxon>Saprolegniales</taxon>
        <taxon>Saprolegniaceae</taxon>
        <taxon>Saprolegnia</taxon>
    </lineage>
</organism>
<evidence type="ECO:0000313" key="4">
    <source>
        <dbReference type="Proteomes" id="UP000030762"/>
    </source>
</evidence>
<reference evidence="3 4" key="1">
    <citation type="submission" date="2012-04" db="EMBL/GenBank/DDBJ databases">
        <title>The Genome Sequence of Saprolegnia declina VS20.</title>
        <authorList>
            <consortium name="The Broad Institute Genome Sequencing Platform"/>
            <person name="Russ C."/>
            <person name="Nusbaum C."/>
            <person name="Tyler B."/>
            <person name="van West P."/>
            <person name="Dieguez-Uribeondo J."/>
            <person name="de Bruijn I."/>
            <person name="Tripathy S."/>
            <person name="Jiang R."/>
            <person name="Young S.K."/>
            <person name="Zeng Q."/>
            <person name="Gargeya S."/>
            <person name="Fitzgerald M."/>
            <person name="Haas B."/>
            <person name="Abouelleil A."/>
            <person name="Alvarado L."/>
            <person name="Arachchi H.M."/>
            <person name="Berlin A."/>
            <person name="Chapman S.B."/>
            <person name="Goldberg J."/>
            <person name="Griggs A."/>
            <person name="Gujja S."/>
            <person name="Hansen M."/>
            <person name="Howarth C."/>
            <person name="Imamovic A."/>
            <person name="Larimer J."/>
            <person name="McCowen C."/>
            <person name="Montmayeur A."/>
            <person name="Murphy C."/>
            <person name="Neiman D."/>
            <person name="Pearson M."/>
            <person name="Priest M."/>
            <person name="Roberts A."/>
            <person name="Saif S."/>
            <person name="Shea T."/>
            <person name="Sisk P."/>
            <person name="Sykes S."/>
            <person name="Wortman J."/>
            <person name="Nusbaum C."/>
            <person name="Birren B."/>
        </authorList>
    </citation>
    <scope>NUCLEOTIDE SEQUENCE [LARGE SCALE GENOMIC DNA]</scope>
    <source>
        <strain evidence="3 4">VS20</strain>
    </source>
</reference>
<keyword evidence="1" id="KW-0472">Membrane</keyword>
<proteinExistence type="predicted"/>
<dbReference type="EMBL" id="JH767147">
    <property type="protein sequence ID" value="EQC36588.1"/>
    <property type="molecule type" value="Genomic_DNA"/>
</dbReference>
<dbReference type="RefSeq" id="XP_008610009.1">
    <property type="nucleotide sequence ID" value="XM_008611787.1"/>
</dbReference>
<evidence type="ECO:0000256" key="2">
    <source>
        <dbReference type="SAM" id="SignalP"/>
    </source>
</evidence>
<accession>T0RVU7</accession>
<keyword evidence="4" id="KW-1185">Reference proteome</keyword>
<dbReference type="GeneID" id="19946759"/>
<dbReference type="AlphaFoldDB" id="T0RVU7"/>
<evidence type="ECO:0000256" key="1">
    <source>
        <dbReference type="SAM" id="Phobius"/>
    </source>
</evidence>
<dbReference type="Proteomes" id="UP000030762">
    <property type="component" value="Unassembled WGS sequence"/>
</dbReference>
<evidence type="ECO:0000313" key="3">
    <source>
        <dbReference type="EMBL" id="EQC36588.1"/>
    </source>
</evidence>
<dbReference type="VEuPathDB" id="FungiDB:SDRG_06032"/>
<dbReference type="InParanoid" id="T0RVU7"/>
<feature type="chain" id="PRO_5004571223" evidence="2">
    <location>
        <begin position="21"/>
        <end position="1079"/>
    </location>
</feature>